<name>A0ABQ9FUV5_TEGGR</name>
<evidence type="ECO:0000259" key="8">
    <source>
        <dbReference type="PROSITE" id="PS50961"/>
    </source>
</evidence>
<dbReference type="InterPro" id="IPR014886">
    <property type="entry name" value="La_xRRM"/>
</dbReference>
<dbReference type="PROSITE" id="PS50102">
    <property type="entry name" value="RRM"/>
    <property type="match status" value="2"/>
</dbReference>
<feature type="region of interest" description="Disordered" evidence="6">
    <location>
        <begin position="388"/>
        <end position="442"/>
    </location>
</feature>
<proteinExistence type="predicted"/>
<comment type="subcellular location">
    <subcellularLocation>
        <location evidence="1">Nucleus</location>
    </subcellularLocation>
</comment>
<evidence type="ECO:0000256" key="6">
    <source>
        <dbReference type="SAM" id="MobiDB-lite"/>
    </source>
</evidence>
<feature type="compositionally biased region" description="Acidic residues" evidence="6">
    <location>
        <begin position="422"/>
        <end position="442"/>
    </location>
</feature>
<evidence type="ECO:0000256" key="2">
    <source>
        <dbReference type="ARBA" id="ARBA00022884"/>
    </source>
</evidence>
<reference evidence="10 11" key="1">
    <citation type="submission" date="2022-12" db="EMBL/GenBank/DDBJ databases">
        <title>Chromosome-level genome of Tegillarca granosa.</title>
        <authorList>
            <person name="Kim J."/>
        </authorList>
    </citation>
    <scope>NUCLEOTIDE SEQUENCE [LARGE SCALE GENOMIC DNA]</scope>
    <source>
        <strain evidence="10">Teg-2019</strain>
        <tissue evidence="10">Adductor muscle</tissue>
    </source>
</reference>
<dbReference type="InterPro" id="IPR006630">
    <property type="entry name" value="La_HTH"/>
</dbReference>
<organism evidence="10 11">
    <name type="scientific">Tegillarca granosa</name>
    <name type="common">Malaysian cockle</name>
    <name type="synonym">Anadara granosa</name>
    <dbReference type="NCBI Taxonomy" id="220873"/>
    <lineage>
        <taxon>Eukaryota</taxon>
        <taxon>Metazoa</taxon>
        <taxon>Spiralia</taxon>
        <taxon>Lophotrochozoa</taxon>
        <taxon>Mollusca</taxon>
        <taxon>Bivalvia</taxon>
        <taxon>Autobranchia</taxon>
        <taxon>Pteriomorphia</taxon>
        <taxon>Arcoida</taxon>
        <taxon>Arcoidea</taxon>
        <taxon>Arcidae</taxon>
        <taxon>Tegillarca</taxon>
    </lineage>
</organism>
<keyword evidence="2 4" id="KW-0694">RNA-binding</keyword>
<feature type="domain" description="RRM" evidence="7">
    <location>
        <begin position="297"/>
        <end position="376"/>
    </location>
</feature>
<feature type="domain" description="XRRM" evidence="9">
    <location>
        <begin position="292"/>
        <end position="411"/>
    </location>
</feature>
<dbReference type="InterPro" id="IPR045180">
    <property type="entry name" value="La_dom_prot"/>
</dbReference>
<dbReference type="EMBL" id="JARBDR010000141">
    <property type="protein sequence ID" value="KAJ8320536.1"/>
    <property type="molecule type" value="Genomic_DNA"/>
</dbReference>
<evidence type="ECO:0000259" key="9">
    <source>
        <dbReference type="PROSITE" id="PS51939"/>
    </source>
</evidence>
<keyword evidence="3" id="KW-0539">Nucleus</keyword>
<dbReference type="SMART" id="SM00360">
    <property type="entry name" value="RRM"/>
    <property type="match status" value="2"/>
</dbReference>
<feature type="domain" description="HTH La-type RNA-binding" evidence="8">
    <location>
        <begin position="73"/>
        <end position="166"/>
    </location>
</feature>
<dbReference type="Gene3D" id="1.10.10.10">
    <property type="entry name" value="Winged helix-like DNA-binding domain superfamily/Winged helix DNA-binding domain"/>
    <property type="match status" value="1"/>
</dbReference>
<keyword evidence="5" id="KW-0175">Coiled coil</keyword>
<dbReference type="Gene3D" id="3.30.70.330">
    <property type="match status" value="2"/>
</dbReference>
<dbReference type="SUPFAM" id="SSF54928">
    <property type="entry name" value="RNA-binding domain, RBD"/>
    <property type="match status" value="1"/>
</dbReference>
<evidence type="ECO:0000313" key="11">
    <source>
        <dbReference type="Proteomes" id="UP001217089"/>
    </source>
</evidence>
<comment type="caution">
    <text evidence="10">The sequence shown here is derived from an EMBL/GenBank/DDBJ whole genome shotgun (WGS) entry which is preliminary data.</text>
</comment>
<dbReference type="InterPro" id="IPR000504">
    <property type="entry name" value="RRM_dom"/>
</dbReference>
<feature type="compositionally biased region" description="Basic and acidic residues" evidence="6">
    <location>
        <begin position="399"/>
        <end position="408"/>
    </location>
</feature>
<evidence type="ECO:0000313" key="10">
    <source>
        <dbReference type="EMBL" id="KAJ8320536.1"/>
    </source>
</evidence>
<feature type="domain" description="RRM" evidence="7">
    <location>
        <begin position="178"/>
        <end position="267"/>
    </location>
</feature>
<dbReference type="InterPro" id="IPR036390">
    <property type="entry name" value="WH_DNA-bd_sf"/>
</dbReference>
<dbReference type="PANTHER" id="PTHR22792:SF166">
    <property type="entry name" value="LUPUS LA PROTEIN HOMOLOG"/>
    <property type="match status" value="1"/>
</dbReference>
<evidence type="ECO:0000256" key="3">
    <source>
        <dbReference type="ARBA" id="ARBA00023242"/>
    </source>
</evidence>
<dbReference type="InterPro" id="IPR036388">
    <property type="entry name" value="WH-like_DNA-bd_sf"/>
</dbReference>
<feature type="region of interest" description="Disordered" evidence="6">
    <location>
        <begin position="1"/>
        <end position="41"/>
    </location>
</feature>
<evidence type="ECO:0000256" key="4">
    <source>
        <dbReference type="PROSITE-ProRule" id="PRU00332"/>
    </source>
</evidence>
<dbReference type="Pfam" id="PF08777">
    <property type="entry name" value="RRM_3"/>
    <property type="match status" value="1"/>
</dbReference>
<dbReference type="PROSITE" id="PS51939">
    <property type="entry name" value="XRRM"/>
    <property type="match status" value="1"/>
</dbReference>
<feature type="coiled-coil region" evidence="5">
    <location>
        <begin position="258"/>
        <end position="292"/>
    </location>
</feature>
<dbReference type="CDD" id="cd12291">
    <property type="entry name" value="RRM1_La"/>
    <property type="match status" value="1"/>
</dbReference>
<dbReference type="Pfam" id="PF00076">
    <property type="entry name" value="RRM_1"/>
    <property type="match status" value="1"/>
</dbReference>
<evidence type="ECO:0000256" key="1">
    <source>
        <dbReference type="ARBA" id="ARBA00004123"/>
    </source>
</evidence>
<dbReference type="InterPro" id="IPR035979">
    <property type="entry name" value="RBD_domain_sf"/>
</dbReference>
<dbReference type="PROSITE" id="PS50961">
    <property type="entry name" value="HTH_LA"/>
    <property type="match status" value="1"/>
</dbReference>
<sequence length="442" mass="51603">MAEGDVAQEIEDKLQAEENKMETEKGEGDAKDKKEKNEIQVPEGVVITGSLDFEVTKPKPLEDLNGQQEQVELGPPNKIEQKIIKQLEYYFGDFNLTRDRFLQEQIKEDPDGWVSLATMTKFNRLKSLSTSLKIISTAIRKSKSNLIEVSRDNVYIRRNPEKPLPENTEERRMDILNRSLYVKGFPTNVSLDKLMAYFEAMGPTESVFMRRDQDRKFKGSVFVTFGNQALTNKFLKDNSANYEGNPLIRIPKQEYHEKQMEEKKARRAERLKIKQEEQRKKLEEEKQKLRATITLGTILHLTNMNEETEREDVKNYFSDYATVAWVDFDKGDKEAWVRFDGENKAYDALKEAQENHDGKIEINGTEQEANVLEGDEELEHWRKIFQEQQDKRKDRKRRGRDDRSEHKVYGVCVGRDKKRKEEEEESGDDEEGDEDANVDDAE</sequence>
<evidence type="ECO:0000259" key="7">
    <source>
        <dbReference type="PROSITE" id="PS50102"/>
    </source>
</evidence>
<dbReference type="Pfam" id="PF05383">
    <property type="entry name" value="La"/>
    <property type="match status" value="1"/>
</dbReference>
<dbReference type="Proteomes" id="UP001217089">
    <property type="component" value="Unassembled WGS sequence"/>
</dbReference>
<accession>A0ABQ9FUV5</accession>
<dbReference type="SMART" id="SM00715">
    <property type="entry name" value="LA"/>
    <property type="match status" value="1"/>
</dbReference>
<gene>
    <name evidence="10" type="ORF">KUTeg_002123</name>
</gene>
<dbReference type="InterPro" id="IPR002344">
    <property type="entry name" value="Lupus_La"/>
</dbReference>
<dbReference type="PANTHER" id="PTHR22792">
    <property type="entry name" value="LUPUS LA PROTEIN-RELATED"/>
    <property type="match status" value="1"/>
</dbReference>
<protein>
    <submittedName>
        <fullName evidence="10">Uncharacterized protein</fullName>
    </submittedName>
</protein>
<evidence type="ECO:0000256" key="5">
    <source>
        <dbReference type="SAM" id="Coils"/>
    </source>
</evidence>
<feature type="compositionally biased region" description="Basic and acidic residues" evidence="6">
    <location>
        <begin position="10"/>
        <end position="38"/>
    </location>
</feature>
<keyword evidence="11" id="KW-1185">Reference proteome</keyword>
<dbReference type="InterPro" id="IPR012677">
    <property type="entry name" value="Nucleotide-bd_a/b_plait_sf"/>
</dbReference>
<dbReference type="PRINTS" id="PR00302">
    <property type="entry name" value="LUPUSLA"/>
</dbReference>
<dbReference type="CDD" id="cd12541">
    <property type="entry name" value="RRM2_La"/>
    <property type="match status" value="1"/>
</dbReference>
<dbReference type="SUPFAM" id="SSF46785">
    <property type="entry name" value="Winged helix' DNA-binding domain"/>
    <property type="match status" value="1"/>
</dbReference>